<dbReference type="GO" id="GO:0003978">
    <property type="term" value="F:UDP-glucose 4-epimerase activity"/>
    <property type="evidence" value="ECO:0007669"/>
    <property type="project" value="UniProtKB-EC"/>
</dbReference>
<evidence type="ECO:0000256" key="1">
    <source>
        <dbReference type="ARBA" id="ARBA00007637"/>
    </source>
</evidence>
<dbReference type="PANTHER" id="PTHR43000">
    <property type="entry name" value="DTDP-D-GLUCOSE 4,6-DEHYDRATASE-RELATED"/>
    <property type="match status" value="1"/>
</dbReference>
<dbReference type="AlphaFoldDB" id="A0A160VAM3"/>
<gene>
    <name evidence="3" type="ORF">MGWOODY_Clf2839</name>
</gene>
<dbReference type="InterPro" id="IPR036291">
    <property type="entry name" value="NAD(P)-bd_dom_sf"/>
</dbReference>
<feature type="domain" description="NAD-dependent epimerase/dehydratase" evidence="2">
    <location>
        <begin position="4"/>
        <end position="245"/>
    </location>
</feature>
<dbReference type="EMBL" id="FAXA01000383">
    <property type="protein sequence ID" value="CUV03231.1"/>
    <property type="molecule type" value="Genomic_DNA"/>
</dbReference>
<dbReference type="InterPro" id="IPR001509">
    <property type="entry name" value="Epimerase_deHydtase"/>
</dbReference>
<name>A0A160VAM3_9ZZZZ</name>
<accession>A0A160VAM3</accession>
<evidence type="ECO:0000259" key="2">
    <source>
        <dbReference type="Pfam" id="PF01370"/>
    </source>
</evidence>
<dbReference type="PRINTS" id="PR01713">
    <property type="entry name" value="NUCEPIMERASE"/>
</dbReference>
<dbReference type="EC" id="5.1.3.2" evidence="3"/>
<protein>
    <submittedName>
        <fullName evidence="3">UDP-glucose 4-epimerase</fullName>
        <ecNumber evidence="3">5.1.3.2</ecNumber>
    </submittedName>
</protein>
<comment type="similarity">
    <text evidence="1">Belongs to the NAD(P)-dependent epimerase/dehydratase family.</text>
</comment>
<dbReference type="Gene3D" id="3.40.50.720">
    <property type="entry name" value="NAD(P)-binding Rossmann-like Domain"/>
    <property type="match status" value="1"/>
</dbReference>
<evidence type="ECO:0000313" key="3">
    <source>
        <dbReference type="EMBL" id="CUV03231.1"/>
    </source>
</evidence>
<keyword evidence="3" id="KW-0413">Isomerase</keyword>
<organism evidence="3">
    <name type="scientific">hydrothermal vent metagenome</name>
    <dbReference type="NCBI Taxonomy" id="652676"/>
    <lineage>
        <taxon>unclassified sequences</taxon>
        <taxon>metagenomes</taxon>
        <taxon>ecological metagenomes</taxon>
    </lineage>
</organism>
<dbReference type="Pfam" id="PF01370">
    <property type="entry name" value="Epimerase"/>
    <property type="match status" value="1"/>
</dbReference>
<dbReference type="SUPFAM" id="SSF51735">
    <property type="entry name" value="NAD(P)-binding Rossmann-fold domains"/>
    <property type="match status" value="1"/>
</dbReference>
<sequence>MVTLVTGGTGFVGSNIVKELLQKGHQVVCFDLVPPNDLLTSYIQPWADKVTFLQGDILAPGDLEQAEGHNIDKIVHAAVFTGVLPEVEASRSRSIVEINVMGTTNLLELARRIKPQRFLYVSSGSVYGERPQGEDSLREDAPLHPHTLYESTKYVSELLTRRFGEMHGFQTLATRLSSPYGPMERVTGHRANQSVIKDITGRIVRGEDIAISDRSGGRDYTYVADIAGGISSVLDAPNPSHFAYNVSNGHWISVGDIIDALSELRPGIRVVDAAPGDENDVAPDDSRSRMDVSRLRDDIGFTAEHDLSAGLTAFLQWREETGFRD</sequence>
<proteinExistence type="inferred from homology"/>
<reference evidence="3" key="1">
    <citation type="submission" date="2015-10" db="EMBL/GenBank/DDBJ databases">
        <authorList>
            <person name="Gilbert D.G."/>
        </authorList>
    </citation>
    <scope>NUCLEOTIDE SEQUENCE</scope>
</reference>